<comment type="caution">
    <text evidence="3">The sequence shown here is derived from an EMBL/GenBank/DDBJ whole genome shotgun (WGS) entry which is preliminary data.</text>
</comment>
<organism evidence="3 4">
    <name type="scientific">Lysobacter koreensis</name>
    <dbReference type="NCBI Taxonomy" id="266122"/>
    <lineage>
        <taxon>Bacteria</taxon>
        <taxon>Pseudomonadati</taxon>
        <taxon>Pseudomonadota</taxon>
        <taxon>Gammaproteobacteria</taxon>
        <taxon>Lysobacterales</taxon>
        <taxon>Lysobacteraceae</taxon>
        <taxon>Lysobacter</taxon>
    </lineage>
</organism>
<protein>
    <submittedName>
        <fullName evidence="3">Universal stress protein</fullName>
    </submittedName>
</protein>
<evidence type="ECO:0000313" key="4">
    <source>
        <dbReference type="Proteomes" id="UP001597090"/>
    </source>
</evidence>
<dbReference type="Proteomes" id="UP001597090">
    <property type="component" value="Unassembled WGS sequence"/>
</dbReference>
<evidence type="ECO:0000256" key="1">
    <source>
        <dbReference type="ARBA" id="ARBA00008791"/>
    </source>
</evidence>
<dbReference type="PRINTS" id="PR01438">
    <property type="entry name" value="UNVRSLSTRESS"/>
</dbReference>
<dbReference type="EMBL" id="JBHTIH010000002">
    <property type="protein sequence ID" value="MFD0737869.1"/>
    <property type="molecule type" value="Genomic_DNA"/>
</dbReference>
<dbReference type="PANTHER" id="PTHR31964">
    <property type="entry name" value="ADENINE NUCLEOTIDE ALPHA HYDROLASES-LIKE SUPERFAMILY PROTEIN"/>
    <property type="match status" value="1"/>
</dbReference>
<feature type="domain" description="UspA" evidence="2">
    <location>
        <begin position="2"/>
        <end position="140"/>
    </location>
</feature>
<name>A0ABW2YK75_9GAMM</name>
<dbReference type="Pfam" id="PF00582">
    <property type="entry name" value="Usp"/>
    <property type="match status" value="1"/>
</dbReference>
<dbReference type="PANTHER" id="PTHR31964:SF113">
    <property type="entry name" value="USPA DOMAIN-CONTAINING PROTEIN"/>
    <property type="match status" value="1"/>
</dbReference>
<dbReference type="CDD" id="cd00293">
    <property type="entry name" value="USP-like"/>
    <property type="match status" value="1"/>
</dbReference>
<dbReference type="Gene3D" id="3.40.50.620">
    <property type="entry name" value="HUPs"/>
    <property type="match status" value="1"/>
</dbReference>
<dbReference type="InterPro" id="IPR014729">
    <property type="entry name" value="Rossmann-like_a/b/a_fold"/>
</dbReference>
<proteinExistence type="inferred from homology"/>
<sequence>MRIVLAVDGSPVAARAARFVARLASRLAEKPEVILLHVDEPLLQSVAIHLGVKGVEKYHADNGKFALKTAKATLNRADVAYDEQLLVGDPADTIVKYASSAKCDLVVMGSHGRGALTSLFLGSITIKVLTHCAVPVTIVR</sequence>
<comment type="similarity">
    <text evidence="1">Belongs to the universal stress protein A family.</text>
</comment>
<evidence type="ECO:0000313" key="3">
    <source>
        <dbReference type="EMBL" id="MFD0737869.1"/>
    </source>
</evidence>
<dbReference type="RefSeq" id="WP_386810826.1">
    <property type="nucleotide sequence ID" value="NZ_JBHTIH010000002.1"/>
</dbReference>
<dbReference type="SUPFAM" id="SSF52402">
    <property type="entry name" value="Adenine nucleotide alpha hydrolases-like"/>
    <property type="match status" value="1"/>
</dbReference>
<gene>
    <name evidence="3" type="ORF">ACFQZQ_01010</name>
</gene>
<dbReference type="InterPro" id="IPR006016">
    <property type="entry name" value="UspA"/>
</dbReference>
<reference evidence="4" key="1">
    <citation type="journal article" date="2019" name="Int. J. Syst. Evol. Microbiol.">
        <title>The Global Catalogue of Microorganisms (GCM) 10K type strain sequencing project: providing services to taxonomists for standard genome sequencing and annotation.</title>
        <authorList>
            <consortium name="The Broad Institute Genomics Platform"/>
            <consortium name="The Broad Institute Genome Sequencing Center for Infectious Disease"/>
            <person name="Wu L."/>
            <person name="Ma J."/>
        </authorList>
    </citation>
    <scope>NUCLEOTIDE SEQUENCE [LARGE SCALE GENOMIC DNA]</scope>
    <source>
        <strain evidence="4">CCUG 55491</strain>
    </source>
</reference>
<evidence type="ECO:0000259" key="2">
    <source>
        <dbReference type="Pfam" id="PF00582"/>
    </source>
</evidence>
<keyword evidence="4" id="KW-1185">Reference proteome</keyword>
<dbReference type="InterPro" id="IPR006015">
    <property type="entry name" value="Universal_stress_UspA"/>
</dbReference>
<accession>A0ABW2YK75</accession>